<protein>
    <recommendedName>
        <fullName evidence="2">BTB domain-containing protein</fullName>
    </recommendedName>
</protein>
<feature type="region of interest" description="Disordered" evidence="1">
    <location>
        <begin position="681"/>
        <end position="719"/>
    </location>
</feature>
<dbReference type="OrthoDB" id="6359943at2759"/>
<sequence>MNSSVIQSHLYNVFLTGQTSDISIRITGAFNATYKLHRVVLIQAGFWRDLFTGGFIESSGRRHTGINSDAKIAITSSGEEILDVILNDRNISRAAFELSISRLYGGGPPLYIHPSLVPTSTHPLTFGFPYTSALPLSSSILYPPGYQPATPAFLLSLLATSIYFSIPSLASEALTGILRTIGPRTIGYYLSFALGRAKLERADLSAVGLDGLAKDLEERKHEPETSGMVTSATHSAEIHSGEMHHEQYSPLTTDFPSSPSSLSSTSDGSLYIPFAHTTTTRNPHLPRVTELSSTQFYYGSISDKIGEACACWLARWGADIFAEEEKVDGMEALPLSSDTTDATRFGLPTTSPWSAKWSQSNIKSIPRLFTATAVGAEHTGLSLSWIHALISSDDFFVPAPSLYAPEEERYTFTKRVVELRRAVRTKCREEDEQWDVFFRTSIYYANLSSEAVISISKDISPSTGRPYVKLRTLQEAAWEAGIMKSTITNNPPSLNIYPINKLGFAKTASDTLLALAADNSVDNAKPYFTIPFDESLRIGDTITTTSADERSEPEKIAPIAKTSNEQTFFGLRGNICYLPLSQLLSAYPPLRFSVEFFNLEMLKEKDRIHSRTVWYAGSLWNVYVQVYRSPGSGLIPNYQLGVYLHRQSPTENIPPFSAPDPFADVRWEGSARNIDNGIPSASVSNPYVGNSSPPSSVPTPSSIPAASQTTPSSTNASDPPFYAVINHKPTYSYCDPRQVVSVYFSINCASPSGSAQTRFRSAPDVFKPGQSWGWKSSGLLSGPQRDARNVSITDGNFEAALIQMDRESPPVGHEVSFRATVVLGVV</sequence>
<feature type="compositionally biased region" description="Polar residues" evidence="1">
    <location>
        <begin position="708"/>
        <end position="717"/>
    </location>
</feature>
<evidence type="ECO:0000313" key="4">
    <source>
        <dbReference type="Proteomes" id="UP001150266"/>
    </source>
</evidence>
<dbReference type="EMBL" id="JAOTPV010000003">
    <property type="protein sequence ID" value="KAJ4485478.1"/>
    <property type="molecule type" value="Genomic_DNA"/>
</dbReference>
<keyword evidence="4" id="KW-1185">Reference proteome</keyword>
<name>A0A9W9DV17_9AGAR</name>
<dbReference type="PANTHER" id="PTHR47369:SF1">
    <property type="entry name" value="BTB_POZ DOMAIN-CONTAINING PROTEIN"/>
    <property type="match status" value="1"/>
</dbReference>
<dbReference type="Gene3D" id="3.30.710.10">
    <property type="entry name" value="Potassium Channel Kv1.1, Chain A"/>
    <property type="match status" value="1"/>
</dbReference>
<feature type="compositionally biased region" description="Low complexity" evidence="1">
    <location>
        <begin position="682"/>
        <end position="707"/>
    </location>
</feature>
<organism evidence="3 4">
    <name type="scientific">Lentinula aciculospora</name>
    <dbReference type="NCBI Taxonomy" id="153920"/>
    <lineage>
        <taxon>Eukaryota</taxon>
        <taxon>Fungi</taxon>
        <taxon>Dikarya</taxon>
        <taxon>Basidiomycota</taxon>
        <taxon>Agaricomycotina</taxon>
        <taxon>Agaricomycetes</taxon>
        <taxon>Agaricomycetidae</taxon>
        <taxon>Agaricales</taxon>
        <taxon>Marasmiineae</taxon>
        <taxon>Omphalotaceae</taxon>
        <taxon>Lentinula</taxon>
    </lineage>
</organism>
<dbReference type="Proteomes" id="UP001150266">
    <property type="component" value="Unassembled WGS sequence"/>
</dbReference>
<accession>A0A9W9DV17</accession>
<dbReference type="InterPro" id="IPR000210">
    <property type="entry name" value="BTB/POZ_dom"/>
</dbReference>
<comment type="caution">
    <text evidence="3">The sequence shown here is derived from an EMBL/GenBank/DDBJ whole genome shotgun (WGS) entry which is preliminary data.</text>
</comment>
<evidence type="ECO:0000259" key="2">
    <source>
        <dbReference type="PROSITE" id="PS50097"/>
    </source>
</evidence>
<dbReference type="PANTHER" id="PTHR47369">
    <property type="entry name" value="BTB/POZ DOMAIN-CONTAINING PROTEIN"/>
    <property type="match status" value="1"/>
</dbReference>
<evidence type="ECO:0000313" key="3">
    <source>
        <dbReference type="EMBL" id="KAJ4485478.1"/>
    </source>
</evidence>
<evidence type="ECO:0000256" key="1">
    <source>
        <dbReference type="SAM" id="MobiDB-lite"/>
    </source>
</evidence>
<reference evidence="3" key="1">
    <citation type="submission" date="2022-08" db="EMBL/GenBank/DDBJ databases">
        <title>A Global Phylogenomic Analysis of the Shiitake Genus Lentinula.</title>
        <authorList>
            <consortium name="DOE Joint Genome Institute"/>
            <person name="Sierra-Patev S."/>
            <person name="Min B."/>
            <person name="Naranjo-Ortiz M."/>
            <person name="Looney B."/>
            <person name="Konkel Z."/>
            <person name="Slot J.C."/>
            <person name="Sakamoto Y."/>
            <person name="Steenwyk J.L."/>
            <person name="Rokas A."/>
            <person name="Carro J."/>
            <person name="Camarero S."/>
            <person name="Ferreira P."/>
            <person name="Molpeceres G."/>
            <person name="Ruiz-Duenas F.J."/>
            <person name="Serrano A."/>
            <person name="Henrissat B."/>
            <person name="Drula E."/>
            <person name="Hughes K.W."/>
            <person name="Mata J.L."/>
            <person name="Ishikawa N.K."/>
            <person name="Vargas-Isla R."/>
            <person name="Ushijima S."/>
            <person name="Smith C.A."/>
            <person name="Ahrendt S."/>
            <person name="Andreopoulos W."/>
            <person name="He G."/>
            <person name="Labutti K."/>
            <person name="Lipzen A."/>
            <person name="Ng V."/>
            <person name="Riley R."/>
            <person name="Sandor L."/>
            <person name="Barry K."/>
            <person name="Martinez A.T."/>
            <person name="Xiao Y."/>
            <person name="Gibbons J.G."/>
            <person name="Terashima K."/>
            <person name="Grigoriev I.V."/>
            <person name="Hibbett D.S."/>
        </authorList>
    </citation>
    <scope>NUCLEOTIDE SEQUENCE</scope>
    <source>
        <strain evidence="3">JLM2183</strain>
    </source>
</reference>
<proteinExistence type="predicted"/>
<dbReference type="AlphaFoldDB" id="A0A9W9DV17"/>
<dbReference type="InterPro" id="IPR011333">
    <property type="entry name" value="SKP1/BTB/POZ_sf"/>
</dbReference>
<dbReference type="PROSITE" id="PS50097">
    <property type="entry name" value="BTB"/>
    <property type="match status" value="1"/>
</dbReference>
<gene>
    <name evidence="3" type="ORF">J3R30DRAFT_3283492</name>
</gene>
<feature type="domain" description="BTB" evidence="2">
    <location>
        <begin position="20"/>
        <end position="106"/>
    </location>
</feature>